<comment type="caution">
    <text evidence="2">The sequence shown here is derived from an EMBL/GenBank/DDBJ whole genome shotgun (WGS) entry which is preliminary data.</text>
</comment>
<feature type="compositionally biased region" description="Pro residues" evidence="1">
    <location>
        <begin position="39"/>
        <end position="50"/>
    </location>
</feature>
<organism evidence="2 3">
    <name type="scientific">Eschrichtius robustus</name>
    <name type="common">California gray whale</name>
    <name type="synonym">Eschrichtius gibbosus</name>
    <dbReference type="NCBI Taxonomy" id="9764"/>
    <lineage>
        <taxon>Eukaryota</taxon>
        <taxon>Metazoa</taxon>
        <taxon>Chordata</taxon>
        <taxon>Craniata</taxon>
        <taxon>Vertebrata</taxon>
        <taxon>Euteleostomi</taxon>
        <taxon>Mammalia</taxon>
        <taxon>Eutheria</taxon>
        <taxon>Laurasiatheria</taxon>
        <taxon>Artiodactyla</taxon>
        <taxon>Whippomorpha</taxon>
        <taxon>Cetacea</taxon>
        <taxon>Mysticeti</taxon>
        <taxon>Eschrichtiidae</taxon>
        <taxon>Eschrichtius</taxon>
    </lineage>
</organism>
<reference evidence="2 3" key="1">
    <citation type="submission" date="2022-11" db="EMBL/GenBank/DDBJ databases">
        <title>Whole genome sequence of Eschrichtius robustus ER-17-0199.</title>
        <authorList>
            <person name="Bruniche-Olsen A."/>
            <person name="Black A.N."/>
            <person name="Fields C.J."/>
            <person name="Walden K."/>
            <person name="Dewoody J.A."/>
        </authorList>
    </citation>
    <scope>NUCLEOTIDE SEQUENCE [LARGE SCALE GENOMIC DNA]</scope>
    <source>
        <strain evidence="2">ER-17-0199</strain>
        <tissue evidence="2">Blubber</tissue>
    </source>
</reference>
<keyword evidence="3" id="KW-1185">Reference proteome</keyword>
<dbReference type="Proteomes" id="UP001159641">
    <property type="component" value="Unassembled WGS sequence"/>
</dbReference>
<gene>
    <name evidence="2" type="ORF">J1605_013020</name>
</gene>
<evidence type="ECO:0000313" key="2">
    <source>
        <dbReference type="EMBL" id="KAJ8779169.1"/>
    </source>
</evidence>
<feature type="region of interest" description="Disordered" evidence="1">
    <location>
        <begin position="106"/>
        <end position="202"/>
    </location>
</feature>
<sequence length="202" mass="20846">MRVPEQPHLVTRHWNPGTPQLPPGTDPKSDSCRADLPAPLHPIPPTPTPPSSGSCTSTLYLSRPTLPCGAAPAVPGPCPTGPWAWGLLPKVALGWTPLSPLSPPGFHALAGGWQQQAGPQSPPPTVAEPWAAQQDLPTSHSGGSAASFRQAARPAPEPRPARGEAPELMAALPASADAPRPVPPPLAAGDGPDWLEGKSEDR</sequence>
<dbReference type="EMBL" id="JAIQCJ010002232">
    <property type="protein sequence ID" value="KAJ8779169.1"/>
    <property type="molecule type" value="Genomic_DNA"/>
</dbReference>
<proteinExistence type="predicted"/>
<accession>A0AB34GIA3</accession>
<feature type="compositionally biased region" description="Polar residues" evidence="1">
    <location>
        <begin position="135"/>
        <end position="144"/>
    </location>
</feature>
<dbReference type="AlphaFoldDB" id="A0AB34GIA3"/>
<name>A0AB34GIA3_ESCRO</name>
<protein>
    <submittedName>
        <fullName evidence="2">Uncharacterized protein</fullName>
    </submittedName>
</protein>
<feature type="region of interest" description="Disordered" evidence="1">
    <location>
        <begin position="1"/>
        <end position="57"/>
    </location>
</feature>
<evidence type="ECO:0000256" key="1">
    <source>
        <dbReference type="SAM" id="MobiDB-lite"/>
    </source>
</evidence>
<evidence type="ECO:0000313" key="3">
    <source>
        <dbReference type="Proteomes" id="UP001159641"/>
    </source>
</evidence>